<dbReference type="Gene3D" id="3.15.20.10">
    <property type="entry name" value="Bactericidal permeability-increasing protein, domain 2"/>
    <property type="match status" value="1"/>
</dbReference>
<proteinExistence type="predicted"/>
<feature type="domain" description="Lipid-binding serum glycoprotein C-terminal" evidence="1">
    <location>
        <begin position="4"/>
        <end position="78"/>
    </location>
</feature>
<dbReference type="SUPFAM" id="SSF55394">
    <property type="entry name" value="Bactericidal permeability-increasing protein, BPI"/>
    <property type="match status" value="1"/>
</dbReference>
<organism evidence="2 3">
    <name type="scientific">Paralvinella palmiformis</name>
    <dbReference type="NCBI Taxonomy" id="53620"/>
    <lineage>
        <taxon>Eukaryota</taxon>
        <taxon>Metazoa</taxon>
        <taxon>Spiralia</taxon>
        <taxon>Lophotrochozoa</taxon>
        <taxon>Annelida</taxon>
        <taxon>Polychaeta</taxon>
        <taxon>Sedentaria</taxon>
        <taxon>Canalipalpata</taxon>
        <taxon>Terebellida</taxon>
        <taxon>Terebelliformia</taxon>
        <taxon>Alvinellidae</taxon>
        <taxon>Paralvinella</taxon>
    </lineage>
</organism>
<reference evidence="2" key="1">
    <citation type="journal article" date="2023" name="Mol. Biol. Evol.">
        <title>Third-Generation Sequencing Reveals the Adaptive Role of the Epigenome in Three Deep-Sea Polychaetes.</title>
        <authorList>
            <person name="Perez M."/>
            <person name="Aroh O."/>
            <person name="Sun Y."/>
            <person name="Lan Y."/>
            <person name="Juniper S.K."/>
            <person name="Young C.R."/>
            <person name="Angers B."/>
            <person name="Qian P.Y."/>
        </authorList>
    </citation>
    <scope>NUCLEOTIDE SEQUENCE</scope>
    <source>
        <strain evidence="2">P08H-3</strain>
    </source>
</reference>
<gene>
    <name evidence="2" type="ORF">LSH36_234g00051</name>
</gene>
<name>A0AAD9JLZ0_9ANNE</name>
<evidence type="ECO:0000313" key="2">
    <source>
        <dbReference type="EMBL" id="KAK2155658.1"/>
    </source>
</evidence>
<evidence type="ECO:0000259" key="1">
    <source>
        <dbReference type="Pfam" id="PF02886"/>
    </source>
</evidence>
<comment type="caution">
    <text evidence="2">The sequence shown here is derived from an EMBL/GenBank/DDBJ whole genome shotgun (WGS) entry which is preliminary data.</text>
</comment>
<dbReference type="InterPro" id="IPR017943">
    <property type="entry name" value="Bactericidal_perm-incr_a/b_dom"/>
</dbReference>
<protein>
    <recommendedName>
        <fullName evidence="1">Lipid-binding serum glycoprotein C-terminal domain-containing protein</fullName>
    </recommendedName>
</protein>
<dbReference type="Proteomes" id="UP001208570">
    <property type="component" value="Unassembled WGS sequence"/>
</dbReference>
<dbReference type="GO" id="GO:0008289">
    <property type="term" value="F:lipid binding"/>
    <property type="evidence" value="ECO:0007669"/>
    <property type="project" value="InterPro"/>
</dbReference>
<sequence length="80" mass="9054">MLLFGKLSIKIRSPQIDSETNSRMNSLMNVASEYFIVPKLNEVGRNGYPLPVLDDVKYINPAIHLLENTVCISTDLKYNP</sequence>
<accession>A0AAD9JLZ0</accession>
<keyword evidence="3" id="KW-1185">Reference proteome</keyword>
<dbReference type="EMBL" id="JAODUP010000234">
    <property type="protein sequence ID" value="KAK2155658.1"/>
    <property type="molecule type" value="Genomic_DNA"/>
</dbReference>
<dbReference type="Pfam" id="PF02886">
    <property type="entry name" value="LBP_BPI_CETP_C"/>
    <property type="match status" value="1"/>
</dbReference>
<dbReference type="InterPro" id="IPR001124">
    <property type="entry name" value="Lipid-bd_serum_glycop_C"/>
</dbReference>
<dbReference type="AlphaFoldDB" id="A0AAD9JLZ0"/>
<evidence type="ECO:0000313" key="3">
    <source>
        <dbReference type="Proteomes" id="UP001208570"/>
    </source>
</evidence>